<dbReference type="Proteomes" id="UP000887116">
    <property type="component" value="Unassembled WGS sequence"/>
</dbReference>
<feature type="region of interest" description="Disordered" evidence="1">
    <location>
        <begin position="77"/>
        <end position="107"/>
    </location>
</feature>
<accession>A0A8X6GZW1</accession>
<protein>
    <submittedName>
        <fullName evidence="2">Uncharacterized protein</fullName>
    </submittedName>
</protein>
<evidence type="ECO:0000256" key="1">
    <source>
        <dbReference type="SAM" id="MobiDB-lite"/>
    </source>
</evidence>
<organism evidence="2 3">
    <name type="scientific">Trichonephila clavata</name>
    <name type="common">Joro spider</name>
    <name type="synonym">Nephila clavata</name>
    <dbReference type="NCBI Taxonomy" id="2740835"/>
    <lineage>
        <taxon>Eukaryota</taxon>
        <taxon>Metazoa</taxon>
        <taxon>Ecdysozoa</taxon>
        <taxon>Arthropoda</taxon>
        <taxon>Chelicerata</taxon>
        <taxon>Arachnida</taxon>
        <taxon>Araneae</taxon>
        <taxon>Araneomorphae</taxon>
        <taxon>Entelegynae</taxon>
        <taxon>Araneoidea</taxon>
        <taxon>Nephilidae</taxon>
        <taxon>Trichonephila</taxon>
    </lineage>
</organism>
<dbReference type="EMBL" id="BMAO01037008">
    <property type="protein sequence ID" value="GFR14656.1"/>
    <property type="molecule type" value="Genomic_DNA"/>
</dbReference>
<gene>
    <name evidence="2" type="ORF">TNCT_228831</name>
</gene>
<dbReference type="AlphaFoldDB" id="A0A8X6GZW1"/>
<feature type="compositionally biased region" description="Low complexity" evidence="1">
    <location>
        <begin position="77"/>
        <end position="99"/>
    </location>
</feature>
<evidence type="ECO:0000313" key="2">
    <source>
        <dbReference type="EMBL" id="GFR14656.1"/>
    </source>
</evidence>
<name>A0A8X6GZW1_TRICU</name>
<proteinExistence type="predicted"/>
<comment type="caution">
    <text evidence="2">The sequence shown here is derived from an EMBL/GenBank/DDBJ whole genome shotgun (WGS) entry which is preliminary data.</text>
</comment>
<keyword evidence="3" id="KW-1185">Reference proteome</keyword>
<sequence>MKTETESDTITNAFNLQIPSETFIRHHRKRYLLRRENLKFHPTLTTVNEEDETFEPIYNTAQNTVKIIITTPVIQDSTSQRSSSTTLTKQTSGQQLPENIPKPEPIPNITFDENFSNLSFLVPSFIVPPDTPPSNINHPLAVQFCKYMEEKRKQKSLPFFKRKFKSIKKNFLRKIIHRRNH</sequence>
<reference evidence="2" key="1">
    <citation type="submission" date="2020-07" db="EMBL/GenBank/DDBJ databases">
        <title>Multicomponent nature underlies the extraordinary mechanical properties of spider dragline silk.</title>
        <authorList>
            <person name="Kono N."/>
            <person name="Nakamura H."/>
            <person name="Mori M."/>
            <person name="Yoshida Y."/>
            <person name="Ohtoshi R."/>
            <person name="Malay A.D."/>
            <person name="Moran D.A.P."/>
            <person name="Tomita M."/>
            <person name="Numata K."/>
            <person name="Arakawa K."/>
        </authorList>
    </citation>
    <scope>NUCLEOTIDE SEQUENCE</scope>
</reference>
<evidence type="ECO:0000313" key="3">
    <source>
        <dbReference type="Proteomes" id="UP000887116"/>
    </source>
</evidence>